<evidence type="ECO:0000259" key="3">
    <source>
        <dbReference type="Pfam" id="PF13883"/>
    </source>
</evidence>
<dbReference type="PANTHER" id="PTHR13343:SF17">
    <property type="entry name" value="CELLULAR REPRESSOR OF E1A-STIMULATED GENES, ISOFORM A"/>
    <property type="match status" value="1"/>
</dbReference>
<dbReference type="SUPFAM" id="SSF50475">
    <property type="entry name" value="FMN-binding split barrel"/>
    <property type="match status" value="1"/>
</dbReference>
<sequence>MFGPDEADDGGHAVADERMENGSEKQTARRGPATPLPAAEAPFDAIGLARELLRSVRSGALATIDTEDGTPFASLVTIATDVDGTPLMLLSRLSAHTRNLLADPRASLLFSVGGKGDPLAHPRLTVTGQVRKTESQQARERFLARHPKAKLYADFPDFGFFALTPSAGHLNGGFAKAATLTQAELLLDPAIAENLATGEAGAVSHMNADHADAIALYAVTAGEEPGPWRLTGLDPEGLDLLAGDRTARVTFPRPVEDMGSLRKVLVEMASAARSADPSSGPAN</sequence>
<reference evidence="4" key="2">
    <citation type="submission" date="2021-08" db="EMBL/GenBank/DDBJ databases">
        <authorList>
            <person name="Tani A."/>
            <person name="Ola A."/>
            <person name="Ogura Y."/>
            <person name="Katsura K."/>
            <person name="Hayashi T."/>
        </authorList>
    </citation>
    <scope>NUCLEOTIDE SEQUENCE</scope>
    <source>
        <strain evidence="4">DSM 19015</strain>
    </source>
</reference>
<name>A0ABQ4S4I5_9HYPH</name>
<dbReference type="Pfam" id="PF13883">
    <property type="entry name" value="CREG_beta-barrel"/>
    <property type="match status" value="1"/>
</dbReference>
<evidence type="ECO:0000256" key="1">
    <source>
        <dbReference type="SAM" id="MobiDB-lite"/>
    </source>
</evidence>
<evidence type="ECO:0000259" key="2">
    <source>
        <dbReference type="Pfam" id="PF10615"/>
    </source>
</evidence>
<dbReference type="EMBL" id="BPQP01000069">
    <property type="protein sequence ID" value="GJD96809.1"/>
    <property type="molecule type" value="Genomic_DNA"/>
</dbReference>
<comment type="caution">
    <text evidence="4">The sequence shown here is derived from an EMBL/GenBank/DDBJ whole genome shotgun (WGS) entry which is preliminary data.</text>
</comment>
<organism evidence="4 5">
    <name type="scientific">Methylobacterium iners</name>
    <dbReference type="NCBI Taxonomy" id="418707"/>
    <lineage>
        <taxon>Bacteria</taxon>
        <taxon>Pseudomonadati</taxon>
        <taxon>Pseudomonadota</taxon>
        <taxon>Alphaproteobacteria</taxon>
        <taxon>Hyphomicrobiales</taxon>
        <taxon>Methylobacteriaceae</taxon>
        <taxon>Methylobacterium</taxon>
    </lineage>
</organism>
<accession>A0ABQ4S4I5</accession>
<dbReference type="Gene3D" id="2.30.110.10">
    <property type="entry name" value="Electron Transport, Fmn-binding Protein, Chain A"/>
    <property type="match status" value="1"/>
</dbReference>
<feature type="domain" description="DUF2470" evidence="2">
    <location>
        <begin position="200"/>
        <end position="268"/>
    </location>
</feature>
<dbReference type="Gene3D" id="3.20.180.10">
    <property type="entry name" value="PNP-oxidase-like"/>
    <property type="match status" value="1"/>
</dbReference>
<reference evidence="4" key="1">
    <citation type="journal article" date="2021" name="Front. Microbiol.">
        <title>Comprehensive Comparative Genomics and Phenotyping of Methylobacterium Species.</title>
        <authorList>
            <person name="Alessa O."/>
            <person name="Ogura Y."/>
            <person name="Fujitani Y."/>
            <person name="Takami H."/>
            <person name="Hayashi T."/>
            <person name="Sahin N."/>
            <person name="Tani A."/>
        </authorList>
    </citation>
    <scope>NUCLEOTIDE SEQUENCE</scope>
    <source>
        <strain evidence="4">DSM 19015</strain>
    </source>
</reference>
<dbReference type="InterPro" id="IPR012349">
    <property type="entry name" value="Split_barrel_FMN-bd"/>
</dbReference>
<evidence type="ECO:0000313" key="5">
    <source>
        <dbReference type="Proteomes" id="UP001055125"/>
    </source>
</evidence>
<evidence type="ECO:0000313" key="4">
    <source>
        <dbReference type="EMBL" id="GJD96809.1"/>
    </source>
</evidence>
<keyword evidence="5" id="KW-1185">Reference proteome</keyword>
<dbReference type="Pfam" id="PF10615">
    <property type="entry name" value="DUF2470"/>
    <property type="match status" value="1"/>
</dbReference>
<gene>
    <name evidence="4" type="ORF">OCOJLMKI_4034</name>
</gene>
<dbReference type="InterPro" id="IPR037119">
    <property type="entry name" value="Haem_oxidase_HugZ-like_sf"/>
</dbReference>
<feature type="region of interest" description="Disordered" evidence="1">
    <location>
        <begin position="1"/>
        <end position="39"/>
    </location>
</feature>
<dbReference type="PANTHER" id="PTHR13343">
    <property type="entry name" value="CREG1 PROTEIN"/>
    <property type="match status" value="1"/>
</dbReference>
<dbReference type="InterPro" id="IPR019595">
    <property type="entry name" value="DUF2470"/>
</dbReference>
<feature type="domain" description="CREG-like beta-barrel" evidence="3">
    <location>
        <begin position="47"/>
        <end position="182"/>
    </location>
</feature>
<feature type="compositionally biased region" description="Basic and acidic residues" evidence="1">
    <location>
        <begin position="9"/>
        <end position="27"/>
    </location>
</feature>
<evidence type="ECO:0008006" key="6">
    <source>
        <dbReference type="Google" id="ProtNLM"/>
    </source>
</evidence>
<protein>
    <recommendedName>
        <fullName evidence="6">Pyridoxamine 5'-phosphate oxidase</fullName>
    </recommendedName>
</protein>
<proteinExistence type="predicted"/>
<dbReference type="Proteomes" id="UP001055125">
    <property type="component" value="Unassembled WGS sequence"/>
</dbReference>
<dbReference type="InterPro" id="IPR055343">
    <property type="entry name" value="CREG_beta-barrel"/>
</dbReference>